<accession>A0A5J4QAQ3</accession>
<sequence length="739" mass="83446">HNNFKLWYNAPAEKWVEALPVGNGRLGAMVFGNPTQEKIQLNEETVWAGQPNNNINPDALAAIPKIRKLMFEGKYKEAQNLVDERVMPKTNQGMSYQPVGDLNLSFAGHNNPEQYYRELDLSSAITTTRYTIDGVEYVRETFAAFPGQVIVVRLTASQKGKINFSAWLSSPQKSETHVQDDELILKGISGNLEGLEGKVQFTTEVKVIPEQGQLSADGDKLTVTNANSATLYISIASNFVNYRDISGNPDERSKNYLQSALQKSYKDLRSEHIAYYRNYFDRVKLDLGVTDSIKKPTDIRILEFAKSNDPQLVALYFQFGRYLLISASQPGGQATNLQGIWNDLMQPSWDSKYTTNINAEMNYWPAEVTNLPELHQPFINMVKELAVSGAETAKAMYGTRGWVLHHNSDIWRITGPIDFAGSGMWPTGEAWVSQHLWEHYLYSGDKSYLAEVYPIMKGAALFLLDYLTEEPEHHWLVLAPSNSPENNFDRKNGVTNAYGITMDNQLVFELFTNIISASETLDIDAAFADTLKQTRERLAPMQIGKYSQLQEWMFDWDDPNDKHRHMSHLYGVYPSYQISPYRTPELFDAARTSLNYRGDPATGWSMGWKVCLWARFMDGNRAHKLISEQLKLTDNKHTDYRGGGTYANMFDAHPPFQIDGNFGCTAGIAEMLMQSYDGAIHVLPALPDVWSKGKVEGLRARGGFQTDIEWENGKVKTLKVKSLLGGNLRIRTADPLTLV</sequence>
<feature type="domain" description="Glycosyl hydrolase family 95 N-terminal" evidence="1">
    <location>
        <begin position="6"/>
        <end position="241"/>
    </location>
</feature>
<feature type="domain" description="Glycosyl hydrolase family 95 catalytic" evidence="3">
    <location>
        <begin position="264"/>
        <end position="672"/>
    </location>
</feature>
<gene>
    <name evidence="4" type="ORF">EZS27_030961</name>
</gene>
<dbReference type="InterPro" id="IPR008928">
    <property type="entry name" value="6-hairpin_glycosidase_sf"/>
</dbReference>
<evidence type="ECO:0000259" key="1">
    <source>
        <dbReference type="Pfam" id="PF14498"/>
    </source>
</evidence>
<evidence type="ECO:0000259" key="2">
    <source>
        <dbReference type="Pfam" id="PF21307"/>
    </source>
</evidence>
<dbReference type="InterPro" id="IPR054363">
    <property type="entry name" value="GH95_cat"/>
</dbReference>
<dbReference type="InterPro" id="IPR012341">
    <property type="entry name" value="6hp_glycosidase-like_sf"/>
</dbReference>
<dbReference type="InterPro" id="IPR049053">
    <property type="entry name" value="AFCA-like_C"/>
</dbReference>
<protein>
    <submittedName>
        <fullName evidence="4">Uncharacterized protein</fullName>
    </submittedName>
</protein>
<dbReference type="GO" id="GO:0005975">
    <property type="term" value="P:carbohydrate metabolic process"/>
    <property type="evidence" value="ECO:0007669"/>
    <property type="project" value="InterPro"/>
</dbReference>
<dbReference type="InterPro" id="IPR027414">
    <property type="entry name" value="GH95_N_dom"/>
</dbReference>
<organism evidence="4">
    <name type="scientific">termite gut metagenome</name>
    <dbReference type="NCBI Taxonomy" id="433724"/>
    <lineage>
        <taxon>unclassified sequences</taxon>
        <taxon>metagenomes</taxon>
        <taxon>organismal metagenomes</taxon>
    </lineage>
</organism>
<comment type="caution">
    <text evidence="4">The sequence shown here is derived from an EMBL/GenBank/DDBJ whole genome shotgun (WGS) entry which is preliminary data.</text>
</comment>
<feature type="domain" description="Alpha fucosidase A-like C-terminal" evidence="2">
    <location>
        <begin position="674"/>
        <end position="737"/>
    </location>
</feature>
<dbReference type="AlphaFoldDB" id="A0A5J4QAQ3"/>
<name>A0A5J4QAQ3_9ZZZZ</name>
<dbReference type="PANTHER" id="PTHR31084">
    <property type="entry name" value="ALPHA-L-FUCOSIDASE 2"/>
    <property type="match status" value="1"/>
</dbReference>
<proteinExistence type="predicted"/>
<reference evidence="4" key="1">
    <citation type="submission" date="2019-03" db="EMBL/GenBank/DDBJ databases">
        <title>Single cell metagenomics reveals metabolic interactions within the superorganism composed of flagellate Streblomastix strix and complex community of Bacteroidetes bacteria on its surface.</title>
        <authorList>
            <person name="Treitli S.C."/>
            <person name="Kolisko M."/>
            <person name="Husnik F."/>
            <person name="Keeling P."/>
            <person name="Hampl V."/>
        </authorList>
    </citation>
    <scope>NUCLEOTIDE SEQUENCE</scope>
    <source>
        <strain evidence="4">STM</strain>
    </source>
</reference>
<dbReference type="EMBL" id="SNRY01003990">
    <property type="protein sequence ID" value="KAA6319106.1"/>
    <property type="molecule type" value="Genomic_DNA"/>
</dbReference>
<evidence type="ECO:0000313" key="4">
    <source>
        <dbReference type="EMBL" id="KAA6319106.1"/>
    </source>
</evidence>
<dbReference type="SUPFAM" id="SSF48208">
    <property type="entry name" value="Six-hairpin glycosidases"/>
    <property type="match status" value="1"/>
</dbReference>
<feature type="non-terminal residue" evidence="4">
    <location>
        <position position="1"/>
    </location>
</feature>
<dbReference type="Pfam" id="PF22124">
    <property type="entry name" value="Glyco_hydro_95_cat"/>
    <property type="match status" value="1"/>
</dbReference>
<dbReference type="Pfam" id="PF14498">
    <property type="entry name" value="Glyco_hyd_65N_2"/>
    <property type="match status" value="1"/>
</dbReference>
<dbReference type="PIRSF" id="PIRSF007663">
    <property type="entry name" value="UCP007663"/>
    <property type="match status" value="1"/>
</dbReference>
<dbReference type="InterPro" id="IPR016518">
    <property type="entry name" value="Alpha-L-fucosidase"/>
</dbReference>
<evidence type="ECO:0000259" key="3">
    <source>
        <dbReference type="Pfam" id="PF22124"/>
    </source>
</evidence>
<dbReference type="Gene3D" id="1.50.10.10">
    <property type="match status" value="1"/>
</dbReference>
<dbReference type="GO" id="GO:0004560">
    <property type="term" value="F:alpha-L-fucosidase activity"/>
    <property type="evidence" value="ECO:0007669"/>
    <property type="project" value="InterPro"/>
</dbReference>
<feature type="non-terminal residue" evidence="4">
    <location>
        <position position="739"/>
    </location>
</feature>
<dbReference type="Pfam" id="PF21307">
    <property type="entry name" value="Glyco_hydro_95_C"/>
    <property type="match status" value="1"/>
</dbReference>
<dbReference type="Gene3D" id="2.70.98.50">
    <property type="entry name" value="putative glycoside hydrolase family protein from bacillus halodurans"/>
    <property type="match status" value="1"/>
</dbReference>
<dbReference type="PANTHER" id="PTHR31084:SF0">
    <property type="entry name" value="ALPHA-L-FUCOSIDASE 2"/>
    <property type="match status" value="1"/>
</dbReference>